<name>A0ABR2L3Z1_9EUKA</name>
<proteinExistence type="predicted"/>
<dbReference type="InterPro" id="IPR008979">
    <property type="entry name" value="Galactose-bd-like_sf"/>
</dbReference>
<sequence length="471" mass="54576">MSKNMITNKSICLSSAGLKNLVFHEVFIQSENEFKFIFGKREIKMHKLFAEFLSPTVAHFQHCDPTINSISYDQLLINFEKVDKSINKNFDDLISEKIISQIEQISSGSSIIIDENDIYKFRFLSILFGNQELLSILDNTYPNYIDDLTIDQKIEELNNLRLFPTDFDENLKMRLIDQISSQFDEIDSSKLAHLPISILYLILANEHLSHEDEDSIFELIEKVFSEKVEFEKEDSVCINDFYELIDLTKLSPTKQREFISGIDFTSITGSLWQKLCEFFLNGKSEVTKEDDKKGLEREIEFDKNPEHRLHGIINYLTEKCGGNVMEKGVVELSASSINTSLDRVVDLKSTNVFQTKNRPNQWIKYDFGKRRIRPSSYSIRSKSSSSWAHGGNLQNWVIEGSNDDIEWKVLDRRSDVTTLQINNQMETFYIDTLLQPDESFRYIRITQTGKSTGDLDYLSLSALEFFGLLFE</sequence>
<evidence type="ECO:0008006" key="3">
    <source>
        <dbReference type="Google" id="ProtNLM"/>
    </source>
</evidence>
<gene>
    <name evidence="1" type="ORF">M9Y10_000338</name>
</gene>
<accession>A0ABR2L3Z1</accession>
<keyword evidence="2" id="KW-1185">Reference proteome</keyword>
<evidence type="ECO:0000313" key="2">
    <source>
        <dbReference type="Proteomes" id="UP001470230"/>
    </source>
</evidence>
<organism evidence="1 2">
    <name type="scientific">Tritrichomonas musculus</name>
    <dbReference type="NCBI Taxonomy" id="1915356"/>
    <lineage>
        <taxon>Eukaryota</taxon>
        <taxon>Metamonada</taxon>
        <taxon>Parabasalia</taxon>
        <taxon>Tritrichomonadida</taxon>
        <taxon>Tritrichomonadidae</taxon>
        <taxon>Tritrichomonas</taxon>
    </lineage>
</organism>
<dbReference type="Gene3D" id="2.60.120.260">
    <property type="entry name" value="Galactose-binding domain-like"/>
    <property type="match status" value="1"/>
</dbReference>
<dbReference type="EMBL" id="JAPFFF010000001">
    <property type="protein sequence ID" value="KAK8898076.1"/>
    <property type="molecule type" value="Genomic_DNA"/>
</dbReference>
<dbReference type="SUPFAM" id="SSF49785">
    <property type="entry name" value="Galactose-binding domain-like"/>
    <property type="match status" value="1"/>
</dbReference>
<dbReference type="Proteomes" id="UP001470230">
    <property type="component" value="Unassembled WGS sequence"/>
</dbReference>
<evidence type="ECO:0000313" key="1">
    <source>
        <dbReference type="EMBL" id="KAK8898076.1"/>
    </source>
</evidence>
<protein>
    <recommendedName>
        <fullName evidence="3">F5/8 type C domain-containing protein</fullName>
    </recommendedName>
</protein>
<comment type="caution">
    <text evidence="1">The sequence shown here is derived from an EMBL/GenBank/DDBJ whole genome shotgun (WGS) entry which is preliminary data.</text>
</comment>
<reference evidence="1 2" key="1">
    <citation type="submission" date="2024-04" db="EMBL/GenBank/DDBJ databases">
        <title>Tritrichomonas musculus Genome.</title>
        <authorList>
            <person name="Alves-Ferreira E."/>
            <person name="Grigg M."/>
            <person name="Lorenzi H."/>
            <person name="Galac M."/>
        </authorList>
    </citation>
    <scope>NUCLEOTIDE SEQUENCE [LARGE SCALE GENOMIC DNA]</scope>
    <source>
        <strain evidence="1 2">EAF2021</strain>
    </source>
</reference>